<keyword evidence="5 6" id="KW-0472">Membrane</keyword>
<keyword evidence="2" id="KW-0813">Transport</keyword>
<feature type="transmembrane region" description="Helical" evidence="6">
    <location>
        <begin position="308"/>
        <end position="328"/>
    </location>
</feature>
<feature type="transmembrane region" description="Helical" evidence="6">
    <location>
        <begin position="146"/>
        <end position="165"/>
    </location>
</feature>
<dbReference type="InterPro" id="IPR011701">
    <property type="entry name" value="MFS"/>
</dbReference>
<dbReference type="EMBL" id="KB705728">
    <property type="protein sequence ID" value="EMR71002.1"/>
    <property type="molecule type" value="Genomic_DNA"/>
</dbReference>
<accession>M7T356</accession>
<feature type="transmembrane region" description="Helical" evidence="6">
    <location>
        <begin position="53"/>
        <end position="70"/>
    </location>
</feature>
<dbReference type="AlphaFoldDB" id="M7T356"/>
<dbReference type="Pfam" id="PF07690">
    <property type="entry name" value="MFS_1"/>
    <property type="match status" value="1"/>
</dbReference>
<dbReference type="KEGG" id="ela:UCREL1_1952"/>
<feature type="transmembrane region" description="Helical" evidence="6">
    <location>
        <begin position="82"/>
        <end position="102"/>
    </location>
</feature>
<proteinExistence type="predicted"/>
<evidence type="ECO:0000256" key="6">
    <source>
        <dbReference type="SAM" id="Phobius"/>
    </source>
</evidence>
<dbReference type="PANTHER" id="PTHR43791">
    <property type="entry name" value="PERMEASE-RELATED"/>
    <property type="match status" value="1"/>
</dbReference>
<protein>
    <submittedName>
        <fullName evidence="7">Putative major facilitator superfamily transporter protein</fullName>
    </submittedName>
</protein>
<evidence type="ECO:0000313" key="8">
    <source>
        <dbReference type="Proteomes" id="UP000012174"/>
    </source>
</evidence>
<sequence length="432" mass="47626">MTGDLQLSVSDPQHPGTVDTSRLSWATSLFYFGMLAGLYPLSFAQQRLGVGRVLGVVVCTWAVVCAATAGTTSYRGLYAQRFMLGFVESVIPTGFMCIVSSYYTQAEQSLRQSWWFSATGLWTVIGGGLNYGFAQLRTGALRPWQYIYVFAGALTFLFGIFCFAVPSSPVEAWFLTKEERFAAVERLRHGQTGVRCSKFKYAQLKEAVLDVKIWLVAVMMASAYTVNGAVSGFGPLIVSTFGWSTLDSILFQFPLGGLCFIVILMTGWLGSRIPNIRILMLVICCLPVIAGCAIIWKSEWTFLAAAPVIGYTITGTFGGVVSLIITIGMSNVAGHTKKSFTSATIFVAYCVGNIIGPQLIKSQTKVDHYPELWLGLIICYCITILSSGALFLVLKRENKKRETTVVEDETERAKHAFLDLTDKENPYFRYVM</sequence>
<dbReference type="eggNOG" id="KOG2533">
    <property type="taxonomic scope" value="Eukaryota"/>
</dbReference>
<evidence type="ECO:0000256" key="2">
    <source>
        <dbReference type="ARBA" id="ARBA00022448"/>
    </source>
</evidence>
<evidence type="ECO:0000256" key="1">
    <source>
        <dbReference type="ARBA" id="ARBA00004141"/>
    </source>
</evidence>
<dbReference type="HOGENOM" id="CLU_001265_0_5_1"/>
<evidence type="ECO:0000256" key="5">
    <source>
        <dbReference type="ARBA" id="ARBA00023136"/>
    </source>
</evidence>
<organism evidence="7 8">
    <name type="scientific">Eutypa lata (strain UCR-EL1)</name>
    <name type="common">Grapevine dieback disease fungus</name>
    <name type="synonym">Eutypa armeniacae</name>
    <dbReference type="NCBI Taxonomy" id="1287681"/>
    <lineage>
        <taxon>Eukaryota</taxon>
        <taxon>Fungi</taxon>
        <taxon>Dikarya</taxon>
        <taxon>Ascomycota</taxon>
        <taxon>Pezizomycotina</taxon>
        <taxon>Sordariomycetes</taxon>
        <taxon>Xylariomycetidae</taxon>
        <taxon>Xylariales</taxon>
        <taxon>Diatrypaceae</taxon>
        <taxon>Eutypa</taxon>
    </lineage>
</organism>
<feature type="transmembrane region" description="Helical" evidence="6">
    <location>
        <begin position="276"/>
        <end position="296"/>
    </location>
</feature>
<dbReference type="SUPFAM" id="SSF103473">
    <property type="entry name" value="MFS general substrate transporter"/>
    <property type="match status" value="1"/>
</dbReference>
<dbReference type="PANTHER" id="PTHR43791:SF55">
    <property type="entry name" value="TRANSPORTER, PUTATIVE (AFU_ORTHOLOGUE AFUA_6G01820)-RELATED"/>
    <property type="match status" value="1"/>
</dbReference>
<evidence type="ECO:0000256" key="3">
    <source>
        <dbReference type="ARBA" id="ARBA00022692"/>
    </source>
</evidence>
<dbReference type="OMA" id="ILFQFPV"/>
<feature type="transmembrane region" description="Helical" evidence="6">
    <location>
        <begin position="249"/>
        <end position="269"/>
    </location>
</feature>
<feature type="transmembrane region" description="Helical" evidence="6">
    <location>
        <begin position="372"/>
        <end position="394"/>
    </location>
</feature>
<comment type="subcellular location">
    <subcellularLocation>
        <location evidence="1">Membrane</location>
        <topology evidence="1">Multi-pass membrane protein</topology>
    </subcellularLocation>
</comment>
<feature type="transmembrane region" description="Helical" evidence="6">
    <location>
        <begin position="114"/>
        <end position="134"/>
    </location>
</feature>
<name>M7T356_EUTLA</name>
<dbReference type="InterPro" id="IPR036259">
    <property type="entry name" value="MFS_trans_sf"/>
</dbReference>
<reference evidence="8" key="1">
    <citation type="journal article" date="2013" name="Genome Announc.">
        <title>Draft genome sequence of the grapevine dieback fungus Eutypa lata UCR-EL1.</title>
        <authorList>
            <person name="Blanco-Ulate B."/>
            <person name="Rolshausen P.E."/>
            <person name="Cantu D."/>
        </authorList>
    </citation>
    <scope>NUCLEOTIDE SEQUENCE [LARGE SCALE GENOMIC DNA]</scope>
    <source>
        <strain evidence="8">UCR-EL1</strain>
    </source>
</reference>
<dbReference type="OrthoDB" id="1932925at2759"/>
<dbReference type="GO" id="GO:0022857">
    <property type="term" value="F:transmembrane transporter activity"/>
    <property type="evidence" value="ECO:0007669"/>
    <property type="project" value="InterPro"/>
</dbReference>
<feature type="transmembrane region" description="Helical" evidence="6">
    <location>
        <begin position="340"/>
        <end position="360"/>
    </location>
</feature>
<keyword evidence="3 6" id="KW-0812">Transmembrane</keyword>
<evidence type="ECO:0000313" key="7">
    <source>
        <dbReference type="EMBL" id="EMR71002.1"/>
    </source>
</evidence>
<keyword evidence="8" id="KW-1185">Reference proteome</keyword>
<feature type="transmembrane region" description="Helical" evidence="6">
    <location>
        <begin position="23"/>
        <end position="41"/>
    </location>
</feature>
<keyword evidence="4 6" id="KW-1133">Transmembrane helix</keyword>
<dbReference type="Gene3D" id="1.20.1250.20">
    <property type="entry name" value="MFS general substrate transporter like domains"/>
    <property type="match status" value="2"/>
</dbReference>
<gene>
    <name evidence="7" type="ORF">UCREL1_1952</name>
</gene>
<dbReference type="Proteomes" id="UP000012174">
    <property type="component" value="Unassembled WGS sequence"/>
</dbReference>
<dbReference type="GO" id="GO:0016020">
    <property type="term" value="C:membrane"/>
    <property type="evidence" value="ECO:0007669"/>
    <property type="project" value="UniProtKB-SubCell"/>
</dbReference>
<feature type="transmembrane region" description="Helical" evidence="6">
    <location>
        <begin position="213"/>
        <end position="237"/>
    </location>
</feature>
<evidence type="ECO:0000256" key="4">
    <source>
        <dbReference type="ARBA" id="ARBA00022989"/>
    </source>
</evidence>